<accession>A0AAN6M2W0</accession>
<protein>
    <recommendedName>
        <fullName evidence="6">Nagb/rpia/CoA transferase-like protein</fullName>
    </recommendedName>
</protein>
<sequence length="420" mass="46216">MGSEKGHRWTRLKRRMGRQRISHSVSSVPSCKSLPPISETNSEQFSIPAAHTSSTTTEEVPCSSWDNFEYTNRLDEAVKHIQNDFVSGSKEMADSALATLSTLIVAGSSTAGDREELWNMVVWAAKKLCAARPSMNAAMTSCLLRALNEIKQLWEILDEKRNKGADDLAAMARRQLVRILEKRNEGGIRLGENFAERLKAYCRQRLDNAHTLTILTLGNSSTIRAGILMILSHLRFLHLNLLILESRPRFEGASMASQILSSTCTENRARLHVRILPDCAVGSVARNTNILLLGADRISCSGDVSNKIGSLAAAICVKKLNPKAQVVVLSDADQIVANGMEETPKEIHSHSELSDAWGDDARRGLAGRIGDGSVDVFGEWLEWVPAESIDGYVTENGVLDKAGVARVAHKMKELREKMFV</sequence>
<evidence type="ECO:0000256" key="1">
    <source>
        <dbReference type="ARBA" id="ARBA00007251"/>
    </source>
</evidence>
<keyword evidence="5" id="KW-1185">Reference proteome</keyword>
<dbReference type="PANTHER" id="PTHR43475:SF3">
    <property type="entry name" value="TRANSLATION INITIATION FACTOR EIF-2B SUBUNIT FAMILY PROTEIN (AFU_ORTHOLOGUE AFUA_2G14290)"/>
    <property type="match status" value="1"/>
</dbReference>
<dbReference type="AlphaFoldDB" id="A0AAN6M2W0"/>
<reference evidence="4 5" key="1">
    <citation type="submission" date="2021-02" db="EMBL/GenBank/DDBJ databases">
        <title>Genome assembly of Pseudopithomyces chartarum.</title>
        <authorList>
            <person name="Jauregui R."/>
            <person name="Singh J."/>
            <person name="Voisey C."/>
        </authorList>
    </citation>
    <scope>NUCLEOTIDE SEQUENCE [LARGE SCALE GENOMIC DNA]</scope>
    <source>
        <strain evidence="4 5">AGR01</strain>
    </source>
</reference>
<dbReference type="InterPro" id="IPR037171">
    <property type="entry name" value="NagB/RpiA_transferase-like"/>
</dbReference>
<gene>
    <name evidence="4" type="ORF">GRF29_44g1655331</name>
</gene>
<dbReference type="SUPFAM" id="SSF100950">
    <property type="entry name" value="NagB/RpiA/CoA transferase-like"/>
    <property type="match status" value="1"/>
</dbReference>
<evidence type="ECO:0008006" key="6">
    <source>
        <dbReference type="Google" id="ProtNLM"/>
    </source>
</evidence>
<dbReference type="GO" id="GO:0046523">
    <property type="term" value="F:S-methyl-5-thioribose-1-phosphate isomerase activity"/>
    <property type="evidence" value="ECO:0007669"/>
    <property type="project" value="TreeGrafter"/>
</dbReference>
<dbReference type="EMBL" id="WVTA01000005">
    <property type="protein sequence ID" value="KAK3210105.1"/>
    <property type="molecule type" value="Genomic_DNA"/>
</dbReference>
<dbReference type="PANTHER" id="PTHR43475">
    <property type="entry name" value="METHYLTHIORIBOSE-1-PHOSPHATE ISOMERASE"/>
    <property type="match status" value="1"/>
</dbReference>
<organism evidence="4 5">
    <name type="scientific">Pseudopithomyces chartarum</name>
    <dbReference type="NCBI Taxonomy" id="1892770"/>
    <lineage>
        <taxon>Eukaryota</taxon>
        <taxon>Fungi</taxon>
        <taxon>Dikarya</taxon>
        <taxon>Ascomycota</taxon>
        <taxon>Pezizomycotina</taxon>
        <taxon>Dothideomycetes</taxon>
        <taxon>Pleosporomycetidae</taxon>
        <taxon>Pleosporales</taxon>
        <taxon>Massarineae</taxon>
        <taxon>Didymosphaeriaceae</taxon>
        <taxon>Pseudopithomyces</taxon>
    </lineage>
</organism>
<feature type="compositionally biased region" description="Low complexity" evidence="3">
    <location>
        <begin position="22"/>
        <end position="36"/>
    </location>
</feature>
<feature type="compositionally biased region" description="Polar residues" evidence="3">
    <location>
        <begin position="38"/>
        <end position="53"/>
    </location>
</feature>
<feature type="region of interest" description="Disordered" evidence="3">
    <location>
        <begin position="1"/>
        <end position="53"/>
    </location>
</feature>
<evidence type="ECO:0000313" key="4">
    <source>
        <dbReference type="EMBL" id="KAK3210105.1"/>
    </source>
</evidence>
<proteinExistence type="inferred from homology"/>
<dbReference type="Gene3D" id="3.40.50.10470">
    <property type="entry name" value="Translation initiation factor eif-2b, domain 2"/>
    <property type="match status" value="1"/>
</dbReference>
<name>A0AAN6M2W0_9PLEO</name>
<evidence type="ECO:0000256" key="3">
    <source>
        <dbReference type="SAM" id="MobiDB-lite"/>
    </source>
</evidence>
<dbReference type="Proteomes" id="UP001280581">
    <property type="component" value="Unassembled WGS sequence"/>
</dbReference>
<comment type="similarity">
    <text evidence="1 2">Belongs to the eIF-2B alpha/beta/delta subunits family.</text>
</comment>
<dbReference type="GO" id="GO:0019509">
    <property type="term" value="P:L-methionine salvage from methylthioadenosine"/>
    <property type="evidence" value="ECO:0007669"/>
    <property type="project" value="TreeGrafter"/>
</dbReference>
<feature type="compositionally biased region" description="Basic residues" evidence="3">
    <location>
        <begin position="8"/>
        <end position="21"/>
    </location>
</feature>
<dbReference type="InterPro" id="IPR000649">
    <property type="entry name" value="IF-2B-related"/>
</dbReference>
<evidence type="ECO:0000256" key="2">
    <source>
        <dbReference type="RuleBase" id="RU003814"/>
    </source>
</evidence>
<dbReference type="InterPro" id="IPR042529">
    <property type="entry name" value="IF_2B-like_C"/>
</dbReference>
<comment type="caution">
    <text evidence="4">The sequence shown here is derived from an EMBL/GenBank/DDBJ whole genome shotgun (WGS) entry which is preliminary data.</text>
</comment>
<dbReference type="Pfam" id="PF01008">
    <property type="entry name" value="IF-2B"/>
    <property type="match status" value="1"/>
</dbReference>
<evidence type="ECO:0000313" key="5">
    <source>
        <dbReference type="Proteomes" id="UP001280581"/>
    </source>
</evidence>